<keyword evidence="3" id="KW-0675">Receptor</keyword>
<dbReference type="InterPro" id="IPR001245">
    <property type="entry name" value="Ser-Thr/Tyr_kinase_cat_dom"/>
</dbReference>
<evidence type="ECO:0000313" key="6">
    <source>
        <dbReference type="EMBL" id="KAH0454837.1"/>
    </source>
</evidence>
<gene>
    <name evidence="6" type="ORF">IEQ34_016761</name>
</gene>
<dbReference type="SMART" id="SM00219">
    <property type="entry name" value="TyrKc"/>
    <property type="match status" value="1"/>
</dbReference>
<name>A0AAV7GG64_DENCH</name>
<evidence type="ECO:0000256" key="4">
    <source>
        <dbReference type="ARBA" id="ARBA00023180"/>
    </source>
</evidence>
<evidence type="ECO:0000313" key="7">
    <source>
        <dbReference type="Proteomes" id="UP000775213"/>
    </source>
</evidence>
<dbReference type="GO" id="GO:0005524">
    <property type="term" value="F:ATP binding"/>
    <property type="evidence" value="ECO:0007669"/>
    <property type="project" value="InterPro"/>
</dbReference>
<keyword evidence="1" id="KW-0433">Leucine-rich repeat</keyword>
<dbReference type="InterPro" id="IPR050647">
    <property type="entry name" value="Plant_LRR-RLKs"/>
</dbReference>
<organism evidence="6 7">
    <name type="scientific">Dendrobium chrysotoxum</name>
    <name type="common">Orchid</name>
    <dbReference type="NCBI Taxonomy" id="161865"/>
    <lineage>
        <taxon>Eukaryota</taxon>
        <taxon>Viridiplantae</taxon>
        <taxon>Streptophyta</taxon>
        <taxon>Embryophyta</taxon>
        <taxon>Tracheophyta</taxon>
        <taxon>Spermatophyta</taxon>
        <taxon>Magnoliopsida</taxon>
        <taxon>Liliopsida</taxon>
        <taxon>Asparagales</taxon>
        <taxon>Orchidaceae</taxon>
        <taxon>Epidendroideae</taxon>
        <taxon>Malaxideae</taxon>
        <taxon>Dendrobiinae</taxon>
        <taxon>Dendrobium</taxon>
    </lineage>
</organism>
<dbReference type="AlphaFoldDB" id="A0AAV7GG64"/>
<keyword evidence="2" id="KW-0677">Repeat</keyword>
<accession>A0AAV7GG64</accession>
<proteinExistence type="predicted"/>
<dbReference type="PANTHER" id="PTHR48056">
    <property type="entry name" value="LRR RECEPTOR-LIKE SERINE/THREONINE-PROTEIN KINASE-RELATED"/>
    <property type="match status" value="1"/>
</dbReference>
<dbReference type="EMBL" id="JAGFBR010000015">
    <property type="protein sequence ID" value="KAH0454837.1"/>
    <property type="molecule type" value="Genomic_DNA"/>
</dbReference>
<protein>
    <recommendedName>
        <fullName evidence="5">Protein kinase domain-containing protein</fullName>
    </recommendedName>
</protein>
<reference evidence="6 7" key="1">
    <citation type="journal article" date="2021" name="Hortic Res">
        <title>Chromosome-scale assembly of the Dendrobium chrysotoxum genome enhances the understanding of orchid evolution.</title>
        <authorList>
            <person name="Zhang Y."/>
            <person name="Zhang G.Q."/>
            <person name="Zhang D."/>
            <person name="Liu X.D."/>
            <person name="Xu X.Y."/>
            <person name="Sun W.H."/>
            <person name="Yu X."/>
            <person name="Zhu X."/>
            <person name="Wang Z.W."/>
            <person name="Zhao X."/>
            <person name="Zhong W.Y."/>
            <person name="Chen H."/>
            <person name="Yin W.L."/>
            <person name="Huang T."/>
            <person name="Niu S.C."/>
            <person name="Liu Z.J."/>
        </authorList>
    </citation>
    <scope>NUCLEOTIDE SEQUENCE [LARGE SCALE GENOMIC DNA]</scope>
    <source>
        <strain evidence="6">Lindl</strain>
    </source>
</reference>
<dbReference type="PANTHER" id="PTHR48056:SF5">
    <property type="entry name" value="RECEPTOR-LIKE PROTEIN KINASE 2"/>
    <property type="match status" value="1"/>
</dbReference>
<evidence type="ECO:0000256" key="3">
    <source>
        <dbReference type="ARBA" id="ARBA00023170"/>
    </source>
</evidence>
<dbReference type="InterPro" id="IPR020635">
    <property type="entry name" value="Tyr_kinase_cat_dom"/>
</dbReference>
<evidence type="ECO:0000259" key="5">
    <source>
        <dbReference type="PROSITE" id="PS50011"/>
    </source>
</evidence>
<evidence type="ECO:0000256" key="1">
    <source>
        <dbReference type="ARBA" id="ARBA00022614"/>
    </source>
</evidence>
<dbReference type="GO" id="GO:0033612">
    <property type="term" value="F:receptor serine/threonine kinase binding"/>
    <property type="evidence" value="ECO:0007669"/>
    <property type="project" value="TreeGrafter"/>
</dbReference>
<dbReference type="Pfam" id="PF07714">
    <property type="entry name" value="PK_Tyr_Ser-Thr"/>
    <property type="match status" value="1"/>
</dbReference>
<evidence type="ECO:0000256" key="2">
    <source>
        <dbReference type="ARBA" id="ARBA00022737"/>
    </source>
</evidence>
<dbReference type="InterPro" id="IPR000719">
    <property type="entry name" value="Prot_kinase_dom"/>
</dbReference>
<dbReference type="Gene3D" id="1.10.510.10">
    <property type="entry name" value="Transferase(Phosphotransferase) domain 1"/>
    <property type="match status" value="1"/>
</dbReference>
<dbReference type="GO" id="GO:0004713">
    <property type="term" value="F:protein tyrosine kinase activity"/>
    <property type="evidence" value="ECO:0007669"/>
    <property type="project" value="InterPro"/>
</dbReference>
<dbReference type="PROSITE" id="PS50011">
    <property type="entry name" value="PROTEIN_KINASE_DOM"/>
    <property type="match status" value="1"/>
</dbReference>
<sequence length="361" mass="39958">MFKRRGKLTSGLFAWEGGHAAVVVGCVRCTLTGRTKDDKGCLGIVYRVSMGNHEVIVVKKLWLCTSGVATTSKDEGNNVRVKDSFSAKVKTLGEIRHKNIVRFLGCCWNWNIRLLMYDYMANGSLGGLLHDKNGCPLEWDLRGSTGTGLSPPRLHPPIINRYIKANNILIGLDFEPYIADFGLAKLVEEGDFSRSSNTIAISYLCNKMTWPWQFTPFQKLTFLVEKVEHPGRNTRKLARSRSCLVCWSNGSRTGKIRTSERHVRCGIRIGRVDLAESQVGAGTGTIPASCCWKVHQISLPGRSLQNLTGISTAIRKLSAMKGFLHGIVRRVIPPRSTALIAADQQLGSLVQKKTMFPISAQ</sequence>
<comment type="caution">
    <text evidence="6">The sequence shown here is derived from an EMBL/GenBank/DDBJ whole genome shotgun (WGS) entry which is preliminary data.</text>
</comment>
<dbReference type="SUPFAM" id="SSF56112">
    <property type="entry name" value="Protein kinase-like (PK-like)"/>
    <property type="match status" value="1"/>
</dbReference>
<keyword evidence="4" id="KW-0325">Glycoprotein</keyword>
<dbReference type="InterPro" id="IPR011009">
    <property type="entry name" value="Kinase-like_dom_sf"/>
</dbReference>
<dbReference type="Proteomes" id="UP000775213">
    <property type="component" value="Unassembled WGS sequence"/>
</dbReference>
<keyword evidence="7" id="KW-1185">Reference proteome</keyword>
<feature type="domain" description="Protein kinase" evidence="5">
    <location>
        <begin position="31"/>
        <end position="361"/>
    </location>
</feature>